<organism evidence="1 2">
    <name type="scientific">Rhynocoris fuscipes</name>
    <dbReference type="NCBI Taxonomy" id="488301"/>
    <lineage>
        <taxon>Eukaryota</taxon>
        <taxon>Metazoa</taxon>
        <taxon>Ecdysozoa</taxon>
        <taxon>Arthropoda</taxon>
        <taxon>Hexapoda</taxon>
        <taxon>Insecta</taxon>
        <taxon>Pterygota</taxon>
        <taxon>Neoptera</taxon>
        <taxon>Paraneoptera</taxon>
        <taxon>Hemiptera</taxon>
        <taxon>Heteroptera</taxon>
        <taxon>Panheteroptera</taxon>
        <taxon>Cimicomorpha</taxon>
        <taxon>Reduviidae</taxon>
        <taxon>Harpactorinae</taxon>
        <taxon>Harpactorini</taxon>
        <taxon>Rhynocoris</taxon>
    </lineage>
</organism>
<protein>
    <submittedName>
        <fullName evidence="1">Uncharacterized protein</fullName>
    </submittedName>
</protein>
<dbReference type="EMBL" id="JAPXFL010000003">
    <property type="protein sequence ID" value="KAK9508975.1"/>
    <property type="molecule type" value="Genomic_DNA"/>
</dbReference>
<gene>
    <name evidence="1" type="ORF">O3M35_006401</name>
</gene>
<proteinExistence type="predicted"/>
<dbReference type="AlphaFoldDB" id="A0AAW1DH09"/>
<sequence length="69" mass="8822">MFHLLSMEYSRIWYKELREFQEIPVVLKSESKEEMIRPQVMRSYMRTRRQQFDEKEPFIMKRYETLNRK</sequence>
<evidence type="ECO:0000313" key="1">
    <source>
        <dbReference type="EMBL" id="KAK9508975.1"/>
    </source>
</evidence>
<accession>A0AAW1DH09</accession>
<keyword evidence="2" id="KW-1185">Reference proteome</keyword>
<evidence type="ECO:0000313" key="2">
    <source>
        <dbReference type="Proteomes" id="UP001461498"/>
    </source>
</evidence>
<dbReference type="Proteomes" id="UP001461498">
    <property type="component" value="Unassembled WGS sequence"/>
</dbReference>
<comment type="caution">
    <text evidence="1">The sequence shown here is derived from an EMBL/GenBank/DDBJ whole genome shotgun (WGS) entry which is preliminary data.</text>
</comment>
<reference evidence="1 2" key="1">
    <citation type="submission" date="2022-12" db="EMBL/GenBank/DDBJ databases">
        <title>Chromosome-level genome assembly of true bugs.</title>
        <authorList>
            <person name="Ma L."/>
            <person name="Li H."/>
        </authorList>
    </citation>
    <scope>NUCLEOTIDE SEQUENCE [LARGE SCALE GENOMIC DNA]</scope>
    <source>
        <strain evidence="1">Lab_2022b</strain>
    </source>
</reference>
<name>A0AAW1DH09_9HEMI</name>